<feature type="chain" id="PRO_5012669909" evidence="1">
    <location>
        <begin position="23"/>
        <end position="207"/>
    </location>
</feature>
<proteinExistence type="predicted"/>
<evidence type="ECO:0000313" key="3">
    <source>
        <dbReference type="EMBL" id="SNT31828.1"/>
    </source>
</evidence>
<reference evidence="3 4" key="1">
    <citation type="submission" date="2017-06" db="EMBL/GenBank/DDBJ databases">
        <authorList>
            <person name="Kim H.J."/>
            <person name="Triplett B.A."/>
        </authorList>
    </citation>
    <scope>NUCLEOTIDE SEQUENCE [LARGE SCALE GENOMIC DNA]</scope>
    <source>
        <strain evidence="3 4">DSM 18704</strain>
    </source>
</reference>
<gene>
    <name evidence="3" type="ORF">SAMN05421770_107152</name>
</gene>
<dbReference type="Gene3D" id="3.30.1150.10">
    <property type="match status" value="1"/>
</dbReference>
<dbReference type="RefSeq" id="WP_089409766.1">
    <property type="nucleotide sequence ID" value="NZ_FZOU01000007.1"/>
</dbReference>
<keyword evidence="4" id="KW-1185">Reference proteome</keyword>
<dbReference type="InterPro" id="IPR037682">
    <property type="entry name" value="TonB_C"/>
</dbReference>
<evidence type="ECO:0000313" key="4">
    <source>
        <dbReference type="Proteomes" id="UP000198356"/>
    </source>
</evidence>
<sequence length="207" mass="22161">MPPPIPARVAAALALCAAFSSAYCQQAQQPLPDAPAPLVLPKSAGIIPPFSSTRVIASSDHEPAPPPAPIDEEAWCSAPSDSGWHSKGKITDDSNFQLSRYFTSVTNQIRGHWKLPFGSPIPKDKTVVQIRFKVEQDGTVVDPRVMMSSGSGLYDHAALNGVLKAGKMQPLPDGLIGPMQYCMLFVYGSNYGKKPPTDPFAPAPARH</sequence>
<feature type="signal peptide" evidence="1">
    <location>
        <begin position="1"/>
        <end position="22"/>
    </location>
</feature>
<accession>A0A239LPM7</accession>
<feature type="domain" description="TonB C-terminal" evidence="2">
    <location>
        <begin position="100"/>
        <end position="194"/>
    </location>
</feature>
<dbReference type="Proteomes" id="UP000198356">
    <property type="component" value="Unassembled WGS sequence"/>
</dbReference>
<organism evidence="3 4">
    <name type="scientific">Granulicella rosea</name>
    <dbReference type="NCBI Taxonomy" id="474952"/>
    <lineage>
        <taxon>Bacteria</taxon>
        <taxon>Pseudomonadati</taxon>
        <taxon>Acidobacteriota</taxon>
        <taxon>Terriglobia</taxon>
        <taxon>Terriglobales</taxon>
        <taxon>Acidobacteriaceae</taxon>
        <taxon>Granulicella</taxon>
    </lineage>
</organism>
<dbReference type="PROSITE" id="PS52015">
    <property type="entry name" value="TONB_CTD"/>
    <property type="match status" value="1"/>
</dbReference>
<evidence type="ECO:0000256" key="1">
    <source>
        <dbReference type="SAM" id="SignalP"/>
    </source>
</evidence>
<dbReference type="GO" id="GO:0055085">
    <property type="term" value="P:transmembrane transport"/>
    <property type="evidence" value="ECO:0007669"/>
    <property type="project" value="InterPro"/>
</dbReference>
<dbReference type="SUPFAM" id="SSF74653">
    <property type="entry name" value="TolA/TonB C-terminal domain"/>
    <property type="match status" value="1"/>
</dbReference>
<dbReference type="OrthoDB" id="120429at2"/>
<protein>
    <submittedName>
        <fullName evidence="3">TonB C terminal</fullName>
    </submittedName>
</protein>
<keyword evidence="1" id="KW-0732">Signal</keyword>
<name>A0A239LPM7_9BACT</name>
<dbReference type="EMBL" id="FZOU01000007">
    <property type="protein sequence ID" value="SNT31828.1"/>
    <property type="molecule type" value="Genomic_DNA"/>
</dbReference>
<evidence type="ECO:0000259" key="2">
    <source>
        <dbReference type="PROSITE" id="PS52015"/>
    </source>
</evidence>
<dbReference type="AlphaFoldDB" id="A0A239LPM7"/>
<dbReference type="Pfam" id="PF13103">
    <property type="entry name" value="TonB_2"/>
    <property type="match status" value="1"/>
</dbReference>